<organism evidence="7 8">
    <name type="scientific">Paracoccus sanguinis</name>
    <dbReference type="NCBI Taxonomy" id="1545044"/>
    <lineage>
        <taxon>Bacteria</taxon>
        <taxon>Pseudomonadati</taxon>
        <taxon>Pseudomonadota</taxon>
        <taxon>Alphaproteobacteria</taxon>
        <taxon>Rhodobacterales</taxon>
        <taxon>Paracoccaceae</taxon>
        <taxon>Paracoccus</taxon>
    </lineage>
</organism>
<feature type="transmembrane region" description="Helical" evidence="6">
    <location>
        <begin position="159"/>
        <end position="176"/>
    </location>
</feature>
<keyword evidence="4 6" id="KW-1133">Transmembrane helix</keyword>
<proteinExistence type="inferred from homology"/>
<dbReference type="OrthoDB" id="9779554at2"/>
<feature type="transmembrane region" description="Helical" evidence="6">
    <location>
        <begin position="392"/>
        <end position="409"/>
    </location>
</feature>
<evidence type="ECO:0000313" key="8">
    <source>
        <dbReference type="Proteomes" id="UP000182944"/>
    </source>
</evidence>
<keyword evidence="2 6" id="KW-0813">Transport</keyword>
<dbReference type="GO" id="GO:0005315">
    <property type="term" value="F:phosphate transmembrane transporter activity"/>
    <property type="evidence" value="ECO:0007669"/>
    <property type="project" value="InterPro"/>
</dbReference>
<feature type="transmembrane region" description="Helical" evidence="6">
    <location>
        <begin position="366"/>
        <end position="386"/>
    </location>
</feature>
<comment type="subcellular location">
    <subcellularLocation>
        <location evidence="1 6">Membrane</location>
        <topology evidence="1 6">Multi-pass membrane protein</topology>
    </subcellularLocation>
</comment>
<feature type="transmembrane region" description="Helical" evidence="6">
    <location>
        <begin position="441"/>
        <end position="467"/>
    </location>
</feature>
<dbReference type="AlphaFoldDB" id="A0A1H3B291"/>
<dbReference type="PANTHER" id="PTHR11101:SF80">
    <property type="entry name" value="PHOSPHATE TRANSPORTER"/>
    <property type="match status" value="1"/>
</dbReference>
<keyword evidence="5 6" id="KW-0472">Membrane</keyword>
<feature type="transmembrane region" description="Helical" evidence="6">
    <location>
        <begin position="30"/>
        <end position="48"/>
    </location>
</feature>
<dbReference type="EMBL" id="FNNA01000005">
    <property type="protein sequence ID" value="SDX35159.1"/>
    <property type="molecule type" value="Genomic_DNA"/>
</dbReference>
<dbReference type="GO" id="GO:0016020">
    <property type="term" value="C:membrane"/>
    <property type="evidence" value="ECO:0007669"/>
    <property type="project" value="UniProtKB-SubCell"/>
</dbReference>
<keyword evidence="8" id="KW-1185">Reference proteome</keyword>
<keyword evidence="3 6" id="KW-0812">Transmembrane</keyword>
<evidence type="ECO:0000313" key="7">
    <source>
        <dbReference type="EMBL" id="SDX35159.1"/>
    </source>
</evidence>
<reference evidence="8" key="1">
    <citation type="submission" date="2016-10" db="EMBL/GenBank/DDBJ databases">
        <authorList>
            <person name="Varghese N."/>
            <person name="Submissions S."/>
        </authorList>
    </citation>
    <scope>NUCLEOTIDE SEQUENCE [LARGE SCALE GENOMIC DNA]</scope>
    <source>
        <strain evidence="8">DSM 29303</strain>
    </source>
</reference>
<dbReference type="RefSeq" id="WP_074826918.1">
    <property type="nucleotide sequence ID" value="NZ_FNNA01000005.1"/>
</dbReference>
<dbReference type="PANTHER" id="PTHR11101">
    <property type="entry name" value="PHOSPHATE TRANSPORTER"/>
    <property type="match status" value="1"/>
</dbReference>
<protein>
    <recommendedName>
        <fullName evidence="6">Phosphate transporter</fullName>
    </recommendedName>
</protein>
<evidence type="ECO:0000256" key="4">
    <source>
        <dbReference type="ARBA" id="ARBA00022989"/>
    </source>
</evidence>
<evidence type="ECO:0000256" key="1">
    <source>
        <dbReference type="ARBA" id="ARBA00004141"/>
    </source>
</evidence>
<feature type="transmembrane region" description="Helical" evidence="6">
    <location>
        <begin position="93"/>
        <end position="112"/>
    </location>
</feature>
<feature type="transmembrane region" description="Helical" evidence="6">
    <location>
        <begin position="289"/>
        <end position="307"/>
    </location>
</feature>
<dbReference type="Pfam" id="PF01384">
    <property type="entry name" value="PHO4"/>
    <property type="match status" value="1"/>
</dbReference>
<dbReference type="GO" id="GO:0035435">
    <property type="term" value="P:phosphate ion transmembrane transport"/>
    <property type="evidence" value="ECO:0007669"/>
    <property type="project" value="TreeGrafter"/>
</dbReference>
<gene>
    <name evidence="7" type="ORF">SAMN05444276_10530</name>
</gene>
<dbReference type="STRING" id="1545044.SAMN05444276_10530"/>
<name>A0A1H3B291_9RHOB</name>
<dbReference type="Proteomes" id="UP000182944">
    <property type="component" value="Unassembled WGS sequence"/>
</dbReference>
<feature type="transmembrane region" description="Helical" evidence="6">
    <location>
        <begin position="188"/>
        <end position="211"/>
    </location>
</feature>
<feature type="transmembrane region" description="Helical" evidence="6">
    <location>
        <begin position="54"/>
        <end position="72"/>
    </location>
</feature>
<feature type="transmembrane region" description="Helical" evidence="6">
    <location>
        <begin position="334"/>
        <end position="354"/>
    </location>
</feature>
<feature type="transmembrane region" description="Helical" evidence="6">
    <location>
        <begin position="250"/>
        <end position="268"/>
    </location>
</feature>
<accession>A0A1H3B291</accession>
<feature type="transmembrane region" description="Helical" evidence="6">
    <location>
        <begin position="132"/>
        <end position="152"/>
    </location>
</feature>
<dbReference type="InterPro" id="IPR001204">
    <property type="entry name" value="Phos_transporter"/>
</dbReference>
<evidence type="ECO:0000256" key="2">
    <source>
        <dbReference type="ARBA" id="ARBA00022448"/>
    </source>
</evidence>
<evidence type="ECO:0000256" key="3">
    <source>
        <dbReference type="ARBA" id="ARBA00022692"/>
    </source>
</evidence>
<sequence length="468" mass="47165">MELRFLDKDLDRIANAESAGFYSGRPVRQLGVALVFAALATIAGATLTGAGGSAMLAAGVMVGAFLALSIGANDTANAMGPAVGAGAISMRAGLALVAVAEIAGALTAGARVSATLTSDILPAAGAGGADAAAVMLAAMIAAAIWITLATWAGAPVSTTHAVVGGIAGAGAAQFGLDAPHWGGIARIAAGWLVSPVIAGAIGAALLALLRARIHRAPDRISAGVRWLPVLVGAVAAVLGGYALTLGPVRWWAALPLSALAAVAGWWLARRRLRAERLAGRRPREVTERLFGPPLIAAAVLIAFAHGANDVGNVVGPLSVIARQGDGGAEVTPTWLAMGGLGFGLGAMLFGRRLVAMVGSRITRLNPARALCVALATALVLLGATWLGLPVSSTHVALGGVFGVGFYREWDERRMAAAAAPAARAPLPPEEAHRRRLVRRSAVLRTLAAWAVTVPSTALLGAGLTWAIA</sequence>
<comment type="similarity">
    <text evidence="6">Belongs to the inorganic phosphate transporter (PiT) (TC 2.A.20) family.</text>
</comment>
<evidence type="ECO:0000256" key="6">
    <source>
        <dbReference type="RuleBase" id="RU363058"/>
    </source>
</evidence>
<evidence type="ECO:0000256" key="5">
    <source>
        <dbReference type="ARBA" id="ARBA00023136"/>
    </source>
</evidence>
<feature type="transmembrane region" description="Helical" evidence="6">
    <location>
        <begin position="223"/>
        <end position="244"/>
    </location>
</feature>
<keyword evidence="6" id="KW-0592">Phosphate transport</keyword>